<reference evidence="1" key="1">
    <citation type="submission" date="2022-10" db="EMBL/GenBank/DDBJ databases">
        <title>Genome Sequence of Xylaria curta.</title>
        <authorList>
            <person name="Buettner E."/>
        </authorList>
    </citation>
    <scope>NUCLEOTIDE SEQUENCE</scope>
    <source>
        <strain evidence="1">Babe10</strain>
    </source>
</reference>
<dbReference type="EMBL" id="JAPDGR010000793">
    <property type="protein sequence ID" value="KAJ2987424.1"/>
    <property type="molecule type" value="Genomic_DNA"/>
</dbReference>
<comment type="caution">
    <text evidence="1">The sequence shown here is derived from an EMBL/GenBank/DDBJ whole genome shotgun (WGS) entry which is preliminary data.</text>
</comment>
<proteinExistence type="predicted"/>
<protein>
    <submittedName>
        <fullName evidence="1">Uncharacterized protein</fullName>
    </submittedName>
</protein>
<name>A0ACC1P672_9PEZI</name>
<keyword evidence="2" id="KW-1185">Reference proteome</keyword>
<organism evidence="1 2">
    <name type="scientific">Xylaria curta</name>
    <dbReference type="NCBI Taxonomy" id="42375"/>
    <lineage>
        <taxon>Eukaryota</taxon>
        <taxon>Fungi</taxon>
        <taxon>Dikarya</taxon>
        <taxon>Ascomycota</taxon>
        <taxon>Pezizomycotina</taxon>
        <taxon>Sordariomycetes</taxon>
        <taxon>Xylariomycetidae</taxon>
        <taxon>Xylariales</taxon>
        <taxon>Xylariaceae</taxon>
        <taxon>Xylaria</taxon>
    </lineage>
</organism>
<evidence type="ECO:0000313" key="1">
    <source>
        <dbReference type="EMBL" id="KAJ2987424.1"/>
    </source>
</evidence>
<accession>A0ACC1P672</accession>
<dbReference type="Proteomes" id="UP001143856">
    <property type="component" value="Unassembled WGS sequence"/>
</dbReference>
<sequence>MGSKRAVIKSPPHELTIANTNLNTGRIPGKLYMSGHVVSSCGLTIQIRIYLDATKAALTGYQDLDIVGESALIPLGASRALTLSLEHSWGVGVDVWTGPTIGRNRTQPSPAANPQSGISTNADNTPKASHVGEKTIPSTGHHRMNPEAAEFYPSSVTNREYKSQTWGSPNANREGYLPFGSQYLDIPYTNSGAEYSTLPTAIGGYDCTQLDPGAPVSLDQSTTGEIWLPYPQWCHYYYSYYAHQRESQGLDFPTLFGYQ</sequence>
<evidence type="ECO:0000313" key="2">
    <source>
        <dbReference type="Proteomes" id="UP001143856"/>
    </source>
</evidence>
<gene>
    <name evidence="1" type="ORF">NUW58_g4515</name>
</gene>